<gene>
    <name evidence="1" type="ORF">B6D06_08345</name>
</gene>
<proteinExistence type="predicted"/>
<protein>
    <recommendedName>
        <fullName evidence="3">Peptidase C39 domain-containing protein</fullName>
    </recommendedName>
</protein>
<dbReference type="EMBL" id="NASK01000099">
    <property type="protein sequence ID" value="OTQ48922.1"/>
    <property type="molecule type" value="Genomic_DNA"/>
</dbReference>
<evidence type="ECO:0000313" key="1">
    <source>
        <dbReference type="EMBL" id="OTQ48922.1"/>
    </source>
</evidence>
<sequence>MKLSKQGDLDNFCGIYSLVNMVSYLYKGKIKRKLLYLKLVNEFHHQHNLIDLVDTGMSNVEMDSLIESVLAKGYYRQHYPIQISMPYRSKFHIKKTQLFKEINQFLNKKDGQSTSVIIGTQYHWSVVSHIDKHFIHFLDSSSFNKARLSSFSINNTQNRYQLGLDDIYFFERVR</sequence>
<dbReference type="OrthoDB" id="7059003at2"/>
<dbReference type="Proteomes" id="UP000194968">
    <property type="component" value="Unassembled WGS sequence"/>
</dbReference>
<reference evidence="1 2" key="1">
    <citation type="submission" date="2017-03" db="EMBL/GenBank/DDBJ databases">
        <title>Comparative genomics of honeybee gut symbionts reveal geographically distinct and subgroup specific antibiotic resistance.</title>
        <authorList>
            <person name="Ludvigsen J."/>
            <person name="Porcellato D."/>
            <person name="Labee-Lund T.M."/>
            <person name="Amdam G.V."/>
            <person name="Rudi K."/>
        </authorList>
    </citation>
    <scope>NUCLEOTIDE SEQUENCE [LARGE SCALE GENOMIC DNA]</scope>
    <source>
        <strain evidence="1 2">A-4-12</strain>
    </source>
</reference>
<name>A0A242NTB6_9GAMM</name>
<evidence type="ECO:0008006" key="3">
    <source>
        <dbReference type="Google" id="ProtNLM"/>
    </source>
</evidence>
<accession>A0A242NTB6</accession>
<evidence type="ECO:0000313" key="2">
    <source>
        <dbReference type="Proteomes" id="UP000194968"/>
    </source>
</evidence>
<comment type="caution">
    <text evidence="1">The sequence shown here is derived from an EMBL/GenBank/DDBJ whole genome shotgun (WGS) entry which is preliminary data.</text>
</comment>
<dbReference type="RefSeq" id="WP_086320811.1">
    <property type="nucleotide sequence ID" value="NZ_NASK01000099.1"/>
</dbReference>
<organism evidence="1 2">
    <name type="scientific">Gilliamella apis</name>
    <dbReference type="NCBI Taxonomy" id="1970738"/>
    <lineage>
        <taxon>Bacteria</taxon>
        <taxon>Pseudomonadati</taxon>
        <taxon>Pseudomonadota</taxon>
        <taxon>Gammaproteobacteria</taxon>
        <taxon>Orbales</taxon>
        <taxon>Orbaceae</taxon>
        <taxon>Gilliamella</taxon>
    </lineage>
</organism>
<dbReference type="AlphaFoldDB" id="A0A242NTB6"/>